<sequence>MKNKIKLVYSLLLLVVLTGCASTLKPQDLKEVEIVGVVNEFPEYPNFVTTGTTIFNNDYDAVKDSSFSDLLVKTVKNYVEAKGMAVKLISESEIGDVDMAIKLVPRDIYGVSNTFGYGVHQQSIFGKRMGAITYVSLNVVPYIDGDSKCSTCYLKGVKVLDIEELPAQFSLLSQDEQAQVKDSLDNNIQETLTKILIDSGI</sequence>
<organism evidence="2 3">
    <name type="scientific">Vibrio jasicida</name>
    <dbReference type="NCBI Taxonomy" id="766224"/>
    <lineage>
        <taxon>Bacteria</taxon>
        <taxon>Pseudomonadati</taxon>
        <taxon>Pseudomonadota</taxon>
        <taxon>Gammaproteobacteria</taxon>
        <taxon>Vibrionales</taxon>
        <taxon>Vibrionaceae</taxon>
        <taxon>Vibrio</taxon>
    </lineage>
</organism>
<dbReference type="PROSITE" id="PS51257">
    <property type="entry name" value="PROKAR_LIPOPROTEIN"/>
    <property type="match status" value="1"/>
</dbReference>
<name>A0AAU9QIV4_9VIBR</name>
<evidence type="ECO:0000313" key="3">
    <source>
        <dbReference type="Proteomes" id="UP001295462"/>
    </source>
</evidence>
<comment type="caution">
    <text evidence="2">The sequence shown here is derived from an EMBL/GenBank/DDBJ whole genome shotgun (WGS) entry which is preliminary data.</text>
</comment>
<feature type="chain" id="PRO_5043717702" description="Lipoprotein" evidence="1">
    <location>
        <begin position="22"/>
        <end position="201"/>
    </location>
</feature>
<reference evidence="2" key="1">
    <citation type="submission" date="2022-01" db="EMBL/GenBank/DDBJ databases">
        <authorList>
            <person name="Lagorce A."/>
        </authorList>
    </citation>
    <scope>NUCLEOTIDE SEQUENCE</scope>
    <source>
        <strain evidence="2">Th15_F1_A12</strain>
    </source>
</reference>
<evidence type="ECO:0000313" key="2">
    <source>
        <dbReference type="EMBL" id="CAH1572423.1"/>
    </source>
</evidence>
<evidence type="ECO:0008006" key="4">
    <source>
        <dbReference type="Google" id="ProtNLM"/>
    </source>
</evidence>
<keyword evidence="1" id="KW-0732">Signal</keyword>
<accession>A0AAU9QIV4</accession>
<dbReference type="Proteomes" id="UP001295462">
    <property type="component" value="Unassembled WGS sequence"/>
</dbReference>
<protein>
    <recommendedName>
        <fullName evidence="4">Lipoprotein</fullName>
    </recommendedName>
</protein>
<proteinExistence type="predicted"/>
<dbReference type="AlphaFoldDB" id="A0AAU9QIV4"/>
<gene>
    <name evidence="2" type="ORF">THF1A12_1190003</name>
</gene>
<feature type="signal peptide" evidence="1">
    <location>
        <begin position="1"/>
        <end position="21"/>
    </location>
</feature>
<dbReference type="EMBL" id="CAKMUD010000023">
    <property type="protein sequence ID" value="CAH1572423.1"/>
    <property type="molecule type" value="Genomic_DNA"/>
</dbReference>
<dbReference type="RefSeq" id="WP_409588269.1">
    <property type="nucleotide sequence ID" value="NZ_CAKMTZ010000021.1"/>
</dbReference>
<evidence type="ECO:0000256" key="1">
    <source>
        <dbReference type="SAM" id="SignalP"/>
    </source>
</evidence>